<dbReference type="SUPFAM" id="SSF51735">
    <property type="entry name" value="NAD(P)-binding Rossmann-fold domains"/>
    <property type="match status" value="1"/>
</dbReference>
<organism evidence="2 3">
    <name type="scientific">Candidatus Thiodiazotropha endoloripes</name>
    <dbReference type="NCBI Taxonomy" id="1818881"/>
    <lineage>
        <taxon>Bacteria</taxon>
        <taxon>Pseudomonadati</taxon>
        <taxon>Pseudomonadota</taxon>
        <taxon>Gammaproteobacteria</taxon>
        <taxon>Chromatiales</taxon>
        <taxon>Sedimenticolaceae</taxon>
        <taxon>Candidatus Thiodiazotropha</taxon>
    </lineage>
</organism>
<accession>A0A1E2UIA8</accession>
<dbReference type="OrthoDB" id="9776313at2"/>
<dbReference type="RefSeq" id="WP_069006193.1">
    <property type="nucleotide sequence ID" value="NZ_LVJW01000006.1"/>
</dbReference>
<evidence type="ECO:0000313" key="3">
    <source>
        <dbReference type="Proteomes" id="UP000094849"/>
    </source>
</evidence>
<dbReference type="InterPro" id="IPR001509">
    <property type="entry name" value="Epimerase_deHydtase"/>
</dbReference>
<dbReference type="AlphaFoldDB" id="A0A1E2UIA8"/>
<dbReference type="Proteomes" id="UP000094849">
    <property type="component" value="Unassembled WGS sequence"/>
</dbReference>
<dbReference type="EMBL" id="LVJZ01000004">
    <property type="protein sequence ID" value="ODB94428.1"/>
    <property type="molecule type" value="Genomic_DNA"/>
</dbReference>
<proteinExistence type="predicted"/>
<dbReference type="InterPro" id="IPR036291">
    <property type="entry name" value="NAD(P)-bd_dom_sf"/>
</dbReference>
<dbReference type="InterPro" id="IPR051207">
    <property type="entry name" value="ComplexI_NDUFA9_subunit"/>
</dbReference>
<dbReference type="PANTHER" id="PTHR12126">
    <property type="entry name" value="NADH-UBIQUINONE OXIDOREDUCTASE 39 KDA SUBUNIT-RELATED"/>
    <property type="match status" value="1"/>
</dbReference>
<name>A0A1E2UIA8_9GAMM</name>
<protein>
    <submittedName>
        <fullName evidence="2">Epimerase</fullName>
    </submittedName>
</protein>
<evidence type="ECO:0000313" key="2">
    <source>
        <dbReference type="EMBL" id="ODB94428.1"/>
    </source>
</evidence>
<dbReference type="STRING" id="1818881.A3196_18020"/>
<dbReference type="CDD" id="cd05271">
    <property type="entry name" value="NDUFA9_like_SDR_a"/>
    <property type="match status" value="1"/>
</dbReference>
<keyword evidence="3" id="KW-1185">Reference proteome</keyword>
<evidence type="ECO:0000259" key="1">
    <source>
        <dbReference type="Pfam" id="PF01370"/>
    </source>
</evidence>
<dbReference type="GO" id="GO:0044877">
    <property type="term" value="F:protein-containing complex binding"/>
    <property type="evidence" value="ECO:0007669"/>
    <property type="project" value="TreeGrafter"/>
</dbReference>
<dbReference type="Gene3D" id="3.40.50.720">
    <property type="entry name" value="NAD(P)-binding Rossmann-like Domain"/>
    <property type="match status" value="1"/>
</dbReference>
<dbReference type="Pfam" id="PF01370">
    <property type="entry name" value="Epimerase"/>
    <property type="match status" value="1"/>
</dbReference>
<feature type="domain" description="NAD-dependent epimerase/dehydratase" evidence="1">
    <location>
        <begin position="4"/>
        <end position="212"/>
    </location>
</feature>
<reference evidence="2 3" key="1">
    <citation type="submission" date="2016-03" db="EMBL/GenBank/DDBJ databases">
        <title>Chemosynthetic sulphur-oxidizing symbionts of marine invertebrate animals are capable of nitrogen fixation.</title>
        <authorList>
            <person name="Petersen J.M."/>
            <person name="Kemper A."/>
            <person name="Gruber-Vodicka H."/>
            <person name="Cardini U."/>
            <person name="Geest Mvander."/>
            <person name="Kleiner M."/>
            <person name="Bulgheresi S."/>
            <person name="Fussmann M."/>
            <person name="Herbold C."/>
            <person name="Seah B.K.B."/>
            <person name="Antony C.Paul."/>
            <person name="Liu D."/>
            <person name="Belitz A."/>
            <person name="Weber M."/>
        </authorList>
    </citation>
    <scope>NUCLEOTIDE SEQUENCE [LARGE SCALE GENOMIC DNA]</scope>
    <source>
        <strain evidence="2">G_D</strain>
    </source>
</reference>
<gene>
    <name evidence="2" type="ORF">A3196_18020</name>
</gene>
<dbReference type="PANTHER" id="PTHR12126:SF11">
    <property type="entry name" value="NADH DEHYDROGENASE [UBIQUINONE] 1 ALPHA SUBCOMPLEX SUBUNIT 9, MITOCHONDRIAL"/>
    <property type="match status" value="1"/>
</dbReference>
<comment type="caution">
    <text evidence="2">The sequence shown here is derived from an EMBL/GenBank/DDBJ whole genome shotgun (WGS) entry which is preliminary data.</text>
</comment>
<sequence>MNRICILGGSGFVGHRLVSVLSKRGYPCRLLSRHPQRHAELKVYPGVELVKVSQFDSPSLQQHFAGCQSIINLIGILNETKKASFMSTHVALVDQIVEAAIKSGATRLLHMSALHADAGKGSSEYLRSKGEGENRAHTHGGSALTVTSFRPSVIFGPGDGLFNRFASLLSLSPGLFPLASPDSRFAPVYVGDVAEAFARALEDSSTAGAHYDLCGPEVYSLKELVRYCASQLGIHRLIVPLNPSLSRLQARLLGLLPGKPFTMDNYLSLQTDSVCTNNGLLTLGITPQSIQSHVPRYLADQGYRKRFDRYRKVVE</sequence>